<dbReference type="RefSeq" id="WP_150436245.1">
    <property type="nucleotide sequence ID" value="NZ_VYKJ01000009.1"/>
</dbReference>
<proteinExistence type="predicted"/>
<protein>
    <submittedName>
        <fullName evidence="1">Uncharacterized protein</fullName>
    </submittedName>
</protein>
<dbReference type="EMBL" id="VYKJ01000009">
    <property type="protein sequence ID" value="KAA8998186.1"/>
    <property type="molecule type" value="Genomic_DNA"/>
</dbReference>
<organism evidence="1 2">
    <name type="scientific">Affinibrenneria salicis</name>
    <dbReference type="NCBI Taxonomy" id="2590031"/>
    <lineage>
        <taxon>Bacteria</taxon>
        <taxon>Pseudomonadati</taxon>
        <taxon>Pseudomonadota</taxon>
        <taxon>Gammaproteobacteria</taxon>
        <taxon>Enterobacterales</taxon>
        <taxon>Pectobacteriaceae</taxon>
        <taxon>Affinibrenneria</taxon>
    </lineage>
</organism>
<reference evidence="1 2" key="1">
    <citation type="submission" date="2019-09" db="EMBL/GenBank/DDBJ databases">
        <authorList>
            <person name="Li Y."/>
        </authorList>
    </citation>
    <scope>NUCLEOTIDE SEQUENCE [LARGE SCALE GENOMIC DNA]</scope>
    <source>
        <strain evidence="1 2">L3-3HA</strain>
    </source>
</reference>
<sequence length="75" mass="8531">MKITGTSSYIILDDGGRKIKATGEMLSGGFIAILESMKFFEPPHEKEELTEEIKKEYRDKAIKKTKGTSMEIKFE</sequence>
<name>A0A5J5FWY0_9GAMM</name>
<evidence type="ECO:0000313" key="2">
    <source>
        <dbReference type="Proteomes" id="UP000335415"/>
    </source>
</evidence>
<accession>A0A5J5FWY0</accession>
<dbReference type="OrthoDB" id="1495580at2"/>
<keyword evidence="2" id="KW-1185">Reference proteome</keyword>
<dbReference type="Proteomes" id="UP000335415">
    <property type="component" value="Unassembled WGS sequence"/>
</dbReference>
<evidence type="ECO:0000313" key="1">
    <source>
        <dbReference type="EMBL" id="KAA8998186.1"/>
    </source>
</evidence>
<gene>
    <name evidence="1" type="ORF">FJU30_17385</name>
</gene>
<dbReference type="AlphaFoldDB" id="A0A5J5FWY0"/>
<comment type="caution">
    <text evidence="1">The sequence shown here is derived from an EMBL/GenBank/DDBJ whole genome shotgun (WGS) entry which is preliminary data.</text>
</comment>